<gene>
    <name evidence="2" type="primary">yibQ</name>
    <name evidence="2" type="ORF">JANAI62_26080</name>
</gene>
<organism evidence="2 3">
    <name type="scientific">Jannaschia pagri</name>
    <dbReference type="NCBI Taxonomy" id="2829797"/>
    <lineage>
        <taxon>Bacteria</taxon>
        <taxon>Pseudomonadati</taxon>
        <taxon>Pseudomonadota</taxon>
        <taxon>Alphaproteobacteria</taxon>
        <taxon>Rhodobacterales</taxon>
        <taxon>Roseobacteraceae</taxon>
        <taxon>Jannaschia</taxon>
    </lineage>
</organism>
<dbReference type="SUPFAM" id="SSF88713">
    <property type="entry name" value="Glycoside hydrolase/deacetylase"/>
    <property type="match status" value="1"/>
</dbReference>
<name>A0ABQ4NNY0_9RHOB</name>
<dbReference type="InterPro" id="IPR011330">
    <property type="entry name" value="Glyco_hydro/deAcase_b/a-brl"/>
</dbReference>
<dbReference type="Gene3D" id="3.20.20.370">
    <property type="entry name" value="Glycoside hydrolase/deacetylase"/>
    <property type="match status" value="1"/>
</dbReference>
<feature type="region of interest" description="Disordered" evidence="1">
    <location>
        <begin position="46"/>
        <end position="138"/>
    </location>
</feature>
<dbReference type="EMBL" id="BPFH01000004">
    <property type="protein sequence ID" value="GIT95985.1"/>
    <property type="molecule type" value="Genomic_DNA"/>
</dbReference>
<protein>
    <recommendedName>
        <fullName evidence="4">Divergent polysaccharide deacetylase</fullName>
    </recommendedName>
</protein>
<proteinExistence type="predicted"/>
<dbReference type="InterPro" id="IPR006837">
    <property type="entry name" value="Divergent_DAC"/>
</dbReference>
<dbReference type="CDD" id="cd10936">
    <property type="entry name" value="CE4_DAC2"/>
    <property type="match status" value="1"/>
</dbReference>
<feature type="region of interest" description="Disordered" evidence="1">
    <location>
        <begin position="188"/>
        <end position="215"/>
    </location>
</feature>
<comment type="caution">
    <text evidence="2">The sequence shown here is derived from an EMBL/GenBank/DDBJ whole genome shotgun (WGS) entry which is preliminary data.</text>
</comment>
<evidence type="ECO:0000313" key="2">
    <source>
        <dbReference type="EMBL" id="GIT95985.1"/>
    </source>
</evidence>
<dbReference type="Proteomes" id="UP000786693">
    <property type="component" value="Unassembled WGS sequence"/>
</dbReference>
<evidence type="ECO:0000313" key="3">
    <source>
        <dbReference type="Proteomes" id="UP000786693"/>
    </source>
</evidence>
<dbReference type="RefSeq" id="WP_220749462.1">
    <property type="nucleotide sequence ID" value="NZ_BPFH01000004.1"/>
</dbReference>
<sequence length="504" mass="50371">MWRGLLVGAGSGLGLSVLLIAGVLLLAPAPQDPGVVAQPGVAPQAPVVDTTTSDAVPTVPAPLPERSGATPPAREVAAADGVDLPAASEFNRPPVDLDPVVPGADPDLTRVAEGGSAPLGQGALAPAPSPDTTTAAQPQASFSIATVTAPSVGEQPVVPAEVIEGAPQTFREAPVTEDEVLAADVAGQAAPEPAAPTDGPANETLAIAPVTPPPDRAEVVSADSADLVDAEDRAGPNATSAVAATAPEVVAEAQITPRLIVLDSEREAAAEAASAEAQPRGPALVVNGEPFENPEGKPLFSIVLIDDPDTGVSRENLLGFSFPVAFAVDPTAPDAAEAVATYRTAGHEVLLMADALTLGGTAQTAEVSLAGALAAMPEGVAILDRSRGGLAANRSALNALLPPMAEAGLGLVTYGGGLNAGVATARRGGVPAQSIYRVLDDDNQRATVITRLLDRATFAAAQDGSAIVIGRTAPDTVTALFSWALGSRSQTVAVAPISHTLQLP</sequence>
<feature type="compositionally biased region" description="Low complexity" evidence="1">
    <location>
        <begin position="114"/>
        <end position="138"/>
    </location>
</feature>
<reference evidence="2 3" key="1">
    <citation type="submission" date="2021-05" db="EMBL/GenBank/DDBJ databases">
        <title>Bacteria Genome sequencing.</title>
        <authorList>
            <person name="Takabe Y."/>
            <person name="Nakajima Y."/>
            <person name="Suzuki S."/>
            <person name="Shiozaki T."/>
        </authorList>
    </citation>
    <scope>NUCLEOTIDE SEQUENCE [LARGE SCALE GENOMIC DNA]</scope>
    <source>
        <strain evidence="2 3">AI_62</strain>
    </source>
</reference>
<dbReference type="Pfam" id="PF04748">
    <property type="entry name" value="Polysacc_deac_2"/>
    <property type="match status" value="1"/>
</dbReference>
<keyword evidence="3" id="KW-1185">Reference proteome</keyword>
<evidence type="ECO:0000256" key="1">
    <source>
        <dbReference type="SAM" id="MobiDB-lite"/>
    </source>
</evidence>
<accession>A0ABQ4NNY0</accession>
<evidence type="ECO:0008006" key="4">
    <source>
        <dbReference type="Google" id="ProtNLM"/>
    </source>
</evidence>